<name>A0A0H5RAN1_9EUKA</name>
<evidence type="ECO:0000313" key="1">
    <source>
        <dbReference type="EMBL" id="CRZ11123.1"/>
    </source>
</evidence>
<sequence length="680" mass="82470">MQEDRDHISPHSHLSYYISKWCRVVSSSKQSASKELSVSLSCNRYAIRRFFGLWREAIANRVRSRFVALSSWRHYVAQHQAIHHAVIWHSLSTLSRYWRLWISIRQQRYQARYRCLSRAWRAWSIFHTVYALRHGRKPKFSMSLARYPLKSVFRKWVRRLDSRRIQASAIRTWRDQTQITHKKSTDYRNIVYKSRYFQAVKALYYARRKDRLISAWKTWCTSRNLHVLQTQLSVRYADQCSRRLYLQRSLKHWLNCHFAKVELSRKSLQTAFQKLSDNHHRRRRLSSLSKIATSKYESDSKRMALIHWLDVYHRSLAVIHSNSTTMCKALNGWRHVTVSNGVCRREAFRLWRRHTLKVGSARRQELRRVFKCWRDGVQHNRASLLVASLFFRSRNLQKIWRSIRHLYLSMLFHRRFIVRRVLSSFRVWIDIQAERTHQIHLQRMSRILLPWYRVTVANSRACQSLKRQMLSQWRHIGRRKQLQRIICCREQFITWQEQTVNSSRLNNVAESIRCKRRSDMFNRWRQLWSWRQLKHWSLYYWSNNVQRKALNSWRRRFEWSRVKTHRVSVADKFRESFLLQRFLIGWIERCRLRMSCLAEISNAKRKEGSAPRPLPPEPSIDYDEEIRVLESLLENERRYRQGDCIPGYQSLSKAQIHALYHRIQCMMQSAALGNTPRPTI</sequence>
<reference evidence="1" key="1">
    <citation type="submission" date="2015-04" db="EMBL/GenBank/DDBJ databases">
        <title>The genome sequence of the plant pathogenic Rhizarian Plasmodiophora brassicae reveals insights in its biotrophic life cycle and the origin of chitin synthesis.</title>
        <authorList>
            <person name="Schwelm A."/>
            <person name="Fogelqvist J."/>
            <person name="Knaust A."/>
            <person name="Julke S."/>
            <person name="Lilja T."/>
            <person name="Dhandapani V."/>
            <person name="Bonilla-Rosso G."/>
            <person name="Karlsson M."/>
            <person name="Shevchenko A."/>
            <person name="Choi S.R."/>
            <person name="Kim H.G."/>
            <person name="Park J.Y."/>
            <person name="Lim Y.P."/>
            <person name="Ludwig-Muller J."/>
            <person name="Dixelius C."/>
        </authorList>
    </citation>
    <scope>NUCLEOTIDE SEQUENCE</scope>
    <source>
        <tissue evidence="1">Potato root galls</tissue>
    </source>
</reference>
<dbReference type="AlphaFoldDB" id="A0A0H5RAN1"/>
<organism evidence="1">
    <name type="scientific">Spongospora subterranea</name>
    <dbReference type="NCBI Taxonomy" id="70186"/>
    <lineage>
        <taxon>Eukaryota</taxon>
        <taxon>Sar</taxon>
        <taxon>Rhizaria</taxon>
        <taxon>Endomyxa</taxon>
        <taxon>Phytomyxea</taxon>
        <taxon>Plasmodiophorida</taxon>
        <taxon>Plasmodiophoridae</taxon>
        <taxon>Spongospora</taxon>
    </lineage>
</organism>
<evidence type="ECO:0008006" key="2">
    <source>
        <dbReference type="Google" id="ProtNLM"/>
    </source>
</evidence>
<accession>A0A0H5RAN1</accession>
<dbReference type="EMBL" id="HACM01010681">
    <property type="protein sequence ID" value="CRZ11123.1"/>
    <property type="molecule type" value="Transcribed_RNA"/>
</dbReference>
<protein>
    <recommendedName>
        <fullName evidence="2">Sfi1 spindle body domain-containing protein</fullName>
    </recommendedName>
</protein>
<proteinExistence type="predicted"/>